<evidence type="ECO:0008006" key="3">
    <source>
        <dbReference type="Google" id="ProtNLM"/>
    </source>
</evidence>
<reference evidence="1 2" key="1">
    <citation type="submission" date="2015-07" db="EMBL/GenBank/DDBJ databases">
        <authorList>
            <person name="Kim K.M."/>
        </authorList>
    </citation>
    <scope>NUCLEOTIDE SEQUENCE [LARGE SCALE GENOMIC DNA]</scope>
    <source>
        <strain evidence="1 2">KCTC 12363</strain>
    </source>
</reference>
<accession>A0A0H4PH25</accession>
<dbReference type="Gene3D" id="3.90.1720.10">
    <property type="entry name" value="endopeptidase domain like (from Nostoc punctiforme)"/>
    <property type="match status" value="1"/>
</dbReference>
<dbReference type="AlphaFoldDB" id="A0A0H4PH25"/>
<evidence type="ECO:0000313" key="1">
    <source>
        <dbReference type="EMBL" id="AKP52158.1"/>
    </source>
</evidence>
<dbReference type="EMBL" id="CP012040">
    <property type="protein sequence ID" value="AKP52158.1"/>
    <property type="molecule type" value="Genomic_DNA"/>
</dbReference>
<dbReference type="OrthoDB" id="195541at2"/>
<dbReference type="Pfam" id="PF05708">
    <property type="entry name" value="Peptidase_C92"/>
    <property type="match status" value="1"/>
</dbReference>
<proteinExistence type="predicted"/>
<dbReference type="PROSITE" id="PS51257">
    <property type="entry name" value="PROKAR_LIPOPROTEIN"/>
    <property type="match status" value="1"/>
</dbReference>
<keyword evidence="2" id="KW-1185">Reference proteome</keyword>
<evidence type="ECO:0000313" key="2">
    <source>
        <dbReference type="Proteomes" id="UP000036520"/>
    </source>
</evidence>
<dbReference type="RefSeq" id="WP_048642416.1">
    <property type="nucleotide sequence ID" value="NZ_CP012040.1"/>
</dbReference>
<dbReference type="STRING" id="320787.CA2015_2748"/>
<dbReference type="KEGG" id="camu:CA2015_2748"/>
<dbReference type="InterPro" id="IPR024453">
    <property type="entry name" value="Peptidase_C92"/>
</dbReference>
<dbReference type="Proteomes" id="UP000036520">
    <property type="component" value="Chromosome"/>
</dbReference>
<protein>
    <recommendedName>
        <fullName evidence="3">Permuted papain-like amidase enzyme, YaeF/YiiX, C92 family</fullName>
    </recommendedName>
</protein>
<gene>
    <name evidence="1" type="ORF">CA2015_2748</name>
</gene>
<sequence length="219" mass="24521">MKNSTTVILLVFGLLFLGCESKPQWNKWQAGDILFQNGDCGDFCDAIKKVTAGYNGHSFSHNGILIEENGNWRVLEAVNQGVQITALEDFLNRYTTEEGKPKVHVGRLKPSYQDLIPDAIAFGKTLKGKPYDQAFNLENDAYYCSELIHFSFMNANGGLPIFDTPPMTFKDPDIGKTFPVWEKYYERLGLEIPEGKPGLNPGGMSLSPVLDIIYNFENP</sequence>
<name>A0A0H4PH25_9BACT</name>
<dbReference type="InterPro" id="IPR038765">
    <property type="entry name" value="Papain-like_cys_pep_sf"/>
</dbReference>
<dbReference type="SUPFAM" id="SSF54001">
    <property type="entry name" value="Cysteine proteinases"/>
    <property type="match status" value="1"/>
</dbReference>
<organism evidence="1 2">
    <name type="scientific">Cyclobacterium amurskyense</name>
    <dbReference type="NCBI Taxonomy" id="320787"/>
    <lineage>
        <taxon>Bacteria</taxon>
        <taxon>Pseudomonadati</taxon>
        <taxon>Bacteroidota</taxon>
        <taxon>Cytophagia</taxon>
        <taxon>Cytophagales</taxon>
        <taxon>Cyclobacteriaceae</taxon>
        <taxon>Cyclobacterium</taxon>
    </lineage>
</organism>